<dbReference type="Proteomes" id="UP001488838">
    <property type="component" value="Unassembled WGS sequence"/>
</dbReference>
<dbReference type="EMBL" id="JBBHLL010000077">
    <property type="protein sequence ID" value="KAK7819766.1"/>
    <property type="molecule type" value="Genomic_DNA"/>
</dbReference>
<reference evidence="2 3" key="1">
    <citation type="journal article" date="2023" name="bioRxiv">
        <title>Conserved and derived expression patterns and positive selection on dental genes reveal complex evolutionary context of ever-growing rodent molars.</title>
        <authorList>
            <person name="Calamari Z.T."/>
            <person name="Song A."/>
            <person name="Cohen E."/>
            <person name="Akter M."/>
            <person name="Roy R.D."/>
            <person name="Hallikas O."/>
            <person name="Christensen M.M."/>
            <person name="Li P."/>
            <person name="Marangoni P."/>
            <person name="Jernvall J."/>
            <person name="Klein O.D."/>
        </authorList>
    </citation>
    <scope>NUCLEOTIDE SEQUENCE [LARGE SCALE GENOMIC DNA]</scope>
    <source>
        <strain evidence="2">V071</strain>
    </source>
</reference>
<accession>A0AAW0IZQ4</accession>
<organism evidence="2 3">
    <name type="scientific">Myodes glareolus</name>
    <name type="common">Bank vole</name>
    <name type="synonym">Clethrionomys glareolus</name>
    <dbReference type="NCBI Taxonomy" id="447135"/>
    <lineage>
        <taxon>Eukaryota</taxon>
        <taxon>Metazoa</taxon>
        <taxon>Chordata</taxon>
        <taxon>Craniata</taxon>
        <taxon>Vertebrata</taxon>
        <taxon>Euteleostomi</taxon>
        <taxon>Mammalia</taxon>
        <taxon>Eutheria</taxon>
        <taxon>Euarchontoglires</taxon>
        <taxon>Glires</taxon>
        <taxon>Rodentia</taxon>
        <taxon>Myomorpha</taxon>
        <taxon>Muroidea</taxon>
        <taxon>Cricetidae</taxon>
        <taxon>Arvicolinae</taxon>
        <taxon>Myodes</taxon>
    </lineage>
</organism>
<comment type="caution">
    <text evidence="2">The sequence shown here is derived from an EMBL/GenBank/DDBJ whole genome shotgun (WGS) entry which is preliminary data.</text>
</comment>
<name>A0AAW0IZQ4_MYOGA</name>
<gene>
    <name evidence="2" type="ORF">U0070_012372</name>
</gene>
<keyword evidence="3" id="KW-1185">Reference proteome</keyword>
<proteinExistence type="predicted"/>
<evidence type="ECO:0000313" key="2">
    <source>
        <dbReference type="EMBL" id="KAK7819766.1"/>
    </source>
</evidence>
<keyword evidence="1" id="KW-0175">Coiled coil</keyword>
<feature type="coiled-coil region" evidence="1">
    <location>
        <begin position="60"/>
        <end position="90"/>
    </location>
</feature>
<sequence length="110" mass="13029">MSDLVQLMTQTLKLDSKESCEDLPVLNPVPEFRLHGKYRDTLIRRLVEVLRADVIQGLGIQLLEQVYDLLEEEEDELEREARLREHMGDKYTTYSVKARQLKFFEENVNF</sequence>
<dbReference type="AlphaFoldDB" id="A0AAW0IZQ4"/>
<evidence type="ECO:0000256" key="1">
    <source>
        <dbReference type="SAM" id="Coils"/>
    </source>
</evidence>
<protein>
    <submittedName>
        <fullName evidence="2">Uncharacterized protein</fullName>
    </submittedName>
</protein>
<evidence type="ECO:0000313" key="3">
    <source>
        <dbReference type="Proteomes" id="UP001488838"/>
    </source>
</evidence>